<feature type="region of interest" description="Disordered" evidence="1">
    <location>
        <begin position="89"/>
        <end position="111"/>
    </location>
</feature>
<dbReference type="EMBL" id="CP073721">
    <property type="protein sequence ID" value="UWZ37538.1"/>
    <property type="molecule type" value="Genomic_DNA"/>
</dbReference>
<evidence type="ECO:0000313" key="3">
    <source>
        <dbReference type="Proteomes" id="UP001058271"/>
    </source>
</evidence>
<reference evidence="2" key="1">
    <citation type="submission" date="2021-04" db="EMBL/GenBank/DDBJ databases">
        <title>Biosynthetic gene clusters of Dactylosporangioum roseum.</title>
        <authorList>
            <person name="Hartkoorn R.C."/>
            <person name="Beaudoing E."/>
            <person name="Hot D."/>
            <person name="Moureu S."/>
        </authorList>
    </citation>
    <scope>NUCLEOTIDE SEQUENCE</scope>
    <source>
        <strain evidence="2">NRRL B-16295</strain>
    </source>
</reference>
<dbReference type="Proteomes" id="UP001058271">
    <property type="component" value="Chromosome"/>
</dbReference>
<evidence type="ECO:0000256" key="1">
    <source>
        <dbReference type="SAM" id="MobiDB-lite"/>
    </source>
</evidence>
<organism evidence="2 3">
    <name type="scientific">Dactylosporangium roseum</name>
    <dbReference type="NCBI Taxonomy" id="47989"/>
    <lineage>
        <taxon>Bacteria</taxon>
        <taxon>Bacillati</taxon>
        <taxon>Actinomycetota</taxon>
        <taxon>Actinomycetes</taxon>
        <taxon>Micromonosporales</taxon>
        <taxon>Micromonosporaceae</taxon>
        <taxon>Dactylosporangium</taxon>
    </lineage>
</organism>
<evidence type="ECO:0000313" key="2">
    <source>
        <dbReference type="EMBL" id="UWZ37538.1"/>
    </source>
</evidence>
<keyword evidence="3" id="KW-1185">Reference proteome</keyword>
<proteinExistence type="predicted"/>
<protein>
    <submittedName>
        <fullName evidence="2">Uncharacterized protein</fullName>
    </submittedName>
</protein>
<sequence>MRAEDEIRADARPGRAFSNGTEFDIWADSHCYDCVHDNPNVDPEVFCPILTVALLGEVTPREWTERTITWELNGKTGTYAVVDECTEFEERRDDGPGDDEPKPDPGPPPVCEAQLDLIDAYLPTALDELTKAPAGVR</sequence>
<gene>
    <name evidence="2" type="ORF">Drose_04440</name>
</gene>
<feature type="compositionally biased region" description="Basic and acidic residues" evidence="1">
    <location>
        <begin position="89"/>
        <end position="103"/>
    </location>
</feature>
<accession>A0ABY5Z645</accession>
<name>A0ABY5Z645_9ACTN</name>
<dbReference type="RefSeq" id="WP_260726895.1">
    <property type="nucleotide sequence ID" value="NZ_BAAABS010000070.1"/>
</dbReference>